<evidence type="ECO:0000256" key="2">
    <source>
        <dbReference type="ARBA" id="ARBA00022692"/>
    </source>
</evidence>
<dbReference type="EMBL" id="OU895879">
    <property type="protein sequence ID" value="CAG9808059.1"/>
    <property type="molecule type" value="Genomic_DNA"/>
</dbReference>
<dbReference type="Proteomes" id="UP001153620">
    <property type="component" value="Chromosome 3"/>
</dbReference>
<keyword evidence="4 7" id="KW-0472">Membrane</keyword>
<evidence type="ECO:0000259" key="8">
    <source>
        <dbReference type="Pfam" id="PF01490"/>
    </source>
</evidence>
<feature type="transmembrane region" description="Helical" evidence="7">
    <location>
        <begin position="272"/>
        <end position="292"/>
    </location>
</feature>
<evidence type="ECO:0000256" key="7">
    <source>
        <dbReference type="SAM" id="Phobius"/>
    </source>
</evidence>
<name>A0A9N9WT37_9DIPT</name>
<evidence type="ECO:0000256" key="1">
    <source>
        <dbReference type="ARBA" id="ARBA00004141"/>
    </source>
</evidence>
<dbReference type="GO" id="GO:0016020">
    <property type="term" value="C:membrane"/>
    <property type="evidence" value="ECO:0007669"/>
    <property type="project" value="UniProtKB-SubCell"/>
</dbReference>
<feature type="transmembrane region" description="Helical" evidence="7">
    <location>
        <begin position="394"/>
        <end position="415"/>
    </location>
</feature>
<keyword evidence="3 7" id="KW-1133">Transmembrane helix</keyword>
<reference evidence="9" key="2">
    <citation type="submission" date="2022-10" db="EMBL/GenBank/DDBJ databases">
        <authorList>
            <consortium name="ENA_rothamsted_submissions"/>
            <consortium name="culmorum"/>
            <person name="King R."/>
        </authorList>
    </citation>
    <scope>NUCLEOTIDE SEQUENCE</scope>
</reference>
<dbReference type="InterPro" id="IPR013057">
    <property type="entry name" value="AA_transpt_TM"/>
</dbReference>
<protein>
    <recommendedName>
        <fullName evidence="8">Amino acid transporter transmembrane domain-containing protein</fullName>
    </recommendedName>
</protein>
<comment type="similarity">
    <text evidence="6">Belongs to the TMEM104 family.</text>
</comment>
<keyword evidence="5" id="KW-0325">Glycoprotein</keyword>
<feature type="transmembrane region" description="Helical" evidence="7">
    <location>
        <begin position="201"/>
        <end position="221"/>
    </location>
</feature>
<feature type="transmembrane region" description="Helical" evidence="7">
    <location>
        <begin position="304"/>
        <end position="327"/>
    </location>
</feature>
<feature type="transmembrane region" description="Helical" evidence="7">
    <location>
        <begin position="469"/>
        <end position="487"/>
    </location>
</feature>
<dbReference type="Pfam" id="PF01490">
    <property type="entry name" value="Aa_trans"/>
    <property type="match status" value="2"/>
</dbReference>
<feature type="transmembrane region" description="Helical" evidence="7">
    <location>
        <begin position="135"/>
        <end position="155"/>
    </location>
</feature>
<evidence type="ECO:0000256" key="3">
    <source>
        <dbReference type="ARBA" id="ARBA00022989"/>
    </source>
</evidence>
<feature type="transmembrane region" description="Helical" evidence="7">
    <location>
        <begin position="421"/>
        <end position="444"/>
    </location>
</feature>
<gene>
    <name evidence="9" type="ORF">CHIRRI_LOCUS10905</name>
</gene>
<feature type="transmembrane region" description="Helical" evidence="7">
    <location>
        <begin position="35"/>
        <end position="59"/>
    </location>
</feature>
<evidence type="ECO:0000313" key="9">
    <source>
        <dbReference type="EMBL" id="CAG9808059.1"/>
    </source>
</evidence>
<evidence type="ECO:0000256" key="4">
    <source>
        <dbReference type="ARBA" id="ARBA00023136"/>
    </source>
</evidence>
<feature type="transmembrane region" description="Helical" evidence="7">
    <location>
        <begin position="353"/>
        <end position="374"/>
    </location>
</feature>
<feature type="transmembrane region" description="Helical" evidence="7">
    <location>
        <begin position="233"/>
        <end position="252"/>
    </location>
</feature>
<keyword evidence="10" id="KW-1185">Reference proteome</keyword>
<dbReference type="PANTHER" id="PTHR16189:SF0">
    <property type="entry name" value="TRANSMEMBRANE PROTEIN 104"/>
    <property type="match status" value="1"/>
</dbReference>
<proteinExistence type="inferred from homology"/>
<sequence length="492" mass="56044">MDRYPTWVGFIFIFNLIVGTGSLLLPSAFSKTGYVLSLILVLFLAFTSYLTVTFVIETLSISNAIQKWKKIQLLKRHEGSIQSSVYPVNEGNDADHDDDVSNEDIDAMESTPLTIQSNDFYTLNEKLEFGEMSKLLLSSTTSMIFYICIVIYLTGDLSIYSAAVSTTIRDVICDKHPNMTNASNPLTLPCFLDGNVTRFQAYRWCLLSFATTMTPWVFFNVSKTKHLQFFTLTFRLVAFSIMIAIATLRIFYPDADEPIPSPKKFQFENVPFLVGSLIYAFMSQHSLPSLLVPIKDKDKISRIVFIDYILITSLYVVLAMTGIFAFANVEDLYTLNFIPSDADGSKYFKILEYFLALFPVFTLTTTFPIVACTLRNNLQTLFIEKSQFNAQNFFVRRMLFPIMAVTPPFIITFNTEDVRSLVSFTGCYAGTFIQYLIPITLVYYGRKAANNILGCGIINEYRSKFQSNFWLIMLFFWTCLSLVIVSIDMFKA</sequence>
<dbReference type="OrthoDB" id="294541at2759"/>
<dbReference type="PANTHER" id="PTHR16189">
    <property type="entry name" value="TRANSMEMBRANE PROTEIN 104-RELATED"/>
    <property type="match status" value="1"/>
</dbReference>
<organism evidence="9 10">
    <name type="scientific">Chironomus riparius</name>
    <dbReference type="NCBI Taxonomy" id="315576"/>
    <lineage>
        <taxon>Eukaryota</taxon>
        <taxon>Metazoa</taxon>
        <taxon>Ecdysozoa</taxon>
        <taxon>Arthropoda</taxon>
        <taxon>Hexapoda</taxon>
        <taxon>Insecta</taxon>
        <taxon>Pterygota</taxon>
        <taxon>Neoptera</taxon>
        <taxon>Endopterygota</taxon>
        <taxon>Diptera</taxon>
        <taxon>Nematocera</taxon>
        <taxon>Chironomoidea</taxon>
        <taxon>Chironomidae</taxon>
        <taxon>Chironominae</taxon>
        <taxon>Chironomus</taxon>
    </lineage>
</organism>
<keyword evidence="2 7" id="KW-0812">Transmembrane</keyword>
<feature type="domain" description="Amino acid transporter transmembrane" evidence="8">
    <location>
        <begin position="6"/>
        <end position="61"/>
    </location>
</feature>
<evidence type="ECO:0000313" key="10">
    <source>
        <dbReference type="Proteomes" id="UP001153620"/>
    </source>
</evidence>
<feature type="transmembrane region" description="Helical" evidence="7">
    <location>
        <begin position="7"/>
        <end position="29"/>
    </location>
</feature>
<feature type="domain" description="Amino acid transporter transmembrane" evidence="8">
    <location>
        <begin position="122"/>
        <end position="448"/>
    </location>
</feature>
<dbReference type="AlphaFoldDB" id="A0A9N9WT37"/>
<evidence type="ECO:0000256" key="5">
    <source>
        <dbReference type="ARBA" id="ARBA00023180"/>
    </source>
</evidence>
<comment type="subcellular location">
    <subcellularLocation>
        <location evidence="1">Membrane</location>
        <topology evidence="1">Multi-pass membrane protein</topology>
    </subcellularLocation>
</comment>
<accession>A0A9N9WT37</accession>
<reference evidence="9" key="1">
    <citation type="submission" date="2022-01" db="EMBL/GenBank/DDBJ databases">
        <authorList>
            <person name="King R."/>
        </authorList>
    </citation>
    <scope>NUCLEOTIDE SEQUENCE</scope>
</reference>
<evidence type="ECO:0000256" key="6">
    <source>
        <dbReference type="ARBA" id="ARBA00038166"/>
    </source>
</evidence>